<proteinExistence type="predicted"/>
<name>A0ABD6CWY5_9EURY</name>
<dbReference type="Proteomes" id="UP001597075">
    <property type="component" value="Unassembled WGS sequence"/>
</dbReference>
<keyword evidence="2" id="KW-1185">Reference proteome</keyword>
<dbReference type="RefSeq" id="WP_256405729.1">
    <property type="nucleotide sequence ID" value="NZ_CP187151.1"/>
</dbReference>
<sequence>MGRYPREVRDAQIKCIPCNAPVTKTVDGEFVCVECGGSPIDRAPAE</sequence>
<gene>
    <name evidence="1" type="ORF">ACFSBJ_06505</name>
</gene>
<dbReference type="EMBL" id="JBHUDL010000009">
    <property type="protein sequence ID" value="MFD1633384.1"/>
    <property type="molecule type" value="Genomic_DNA"/>
</dbReference>
<comment type="caution">
    <text evidence="1">The sequence shown here is derived from an EMBL/GenBank/DDBJ whole genome shotgun (WGS) entry which is preliminary data.</text>
</comment>
<evidence type="ECO:0000313" key="1">
    <source>
        <dbReference type="EMBL" id="MFD1633384.1"/>
    </source>
</evidence>
<evidence type="ECO:0008006" key="3">
    <source>
        <dbReference type="Google" id="ProtNLM"/>
    </source>
</evidence>
<evidence type="ECO:0000313" key="2">
    <source>
        <dbReference type="Proteomes" id="UP001597075"/>
    </source>
</evidence>
<organism evidence="1 2">
    <name type="scientific">Haloplanus ruber</name>
    <dbReference type="NCBI Taxonomy" id="869892"/>
    <lineage>
        <taxon>Archaea</taxon>
        <taxon>Methanobacteriati</taxon>
        <taxon>Methanobacteriota</taxon>
        <taxon>Stenosarchaea group</taxon>
        <taxon>Halobacteria</taxon>
        <taxon>Halobacteriales</taxon>
        <taxon>Haloferacaceae</taxon>
        <taxon>Haloplanus</taxon>
    </lineage>
</organism>
<dbReference type="AlphaFoldDB" id="A0ABD6CWY5"/>
<reference evidence="1 2" key="1">
    <citation type="journal article" date="2019" name="Int. J. Syst. Evol. Microbiol.">
        <title>The Global Catalogue of Microorganisms (GCM) 10K type strain sequencing project: providing services to taxonomists for standard genome sequencing and annotation.</title>
        <authorList>
            <consortium name="The Broad Institute Genomics Platform"/>
            <consortium name="The Broad Institute Genome Sequencing Center for Infectious Disease"/>
            <person name="Wu L."/>
            <person name="Ma J."/>
        </authorList>
    </citation>
    <scope>NUCLEOTIDE SEQUENCE [LARGE SCALE GENOMIC DNA]</scope>
    <source>
        <strain evidence="1 2">CGMCC 1.10594</strain>
    </source>
</reference>
<accession>A0ABD6CWY5</accession>
<protein>
    <recommendedName>
        <fullName evidence="3">Rubrerythrin-like domain-containing protein</fullName>
    </recommendedName>
</protein>